<evidence type="ECO:0008006" key="3">
    <source>
        <dbReference type="Google" id="ProtNLM"/>
    </source>
</evidence>
<protein>
    <recommendedName>
        <fullName evidence="3">Glutamine synthetase</fullName>
    </recommendedName>
</protein>
<gene>
    <name evidence="1" type="ORF">KUV26_22395</name>
</gene>
<reference evidence="1 2" key="1">
    <citation type="submission" date="2021-06" db="EMBL/GenBank/DDBJ databases">
        <title>50 bacteria genomes isolated from Dapeng, Shenzhen, China.</title>
        <authorList>
            <person name="Zheng W."/>
            <person name="Yu S."/>
            <person name="Huang Y."/>
        </authorList>
    </citation>
    <scope>NUCLEOTIDE SEQUENCE [LARGE SCALE GENOMIC DNA]</scope>
    <source>
        <strain evidence="1 2">DP1N14-2</strain>
    </source>
</reference>
<organism evidence="1 2">
    <name type="scientific">Leisingera daeponensis</name>
    <dbReference type="NCBI Taxonomy" id="405746"/>
    <lineage>
        <taxon>Bacteria</taxon>
        <taxon>Pseudomonadati</taxon>
        <taxon>Pseudomonadota</taxon>
        <taxon>Alphaproteobacteria</taxon>
        <taxon>Rhodobacterales</taxon>
        <taxon>Roseobacteraceae</taxon>
        <taxon>Leisingera</taxon>
    </lineage>
</organism>
<proteinExistence type="predicted"/>
<name>A0ABS7NLW5_9RHOB</name>
<keyword evidence="2" id="KW-1185">Reference proteome</keyword>
<dbReference type="SUPFAM" id="SSF54368">
    <property type="entry name" value="Glutamine synthetase, N-terminal domain"/>
    <property type="match status" value="1"/>
</dbReference>
<dbReference type="Proteomes" id="UP000766629">
    <property type="component" value="Unassembled WGS sequence"/>
</dbReference>
<evidence type="ECO:0000313" key="1">
    <source>
        <dbReference type="EMBL" id="MBY6142188.1"/>
    </source>
</evidence>
<dbReference type="InterPro" id="IPR036651">
    <property type="entry name" value="Gln_synt_N_sf"/>
</dbReference>
<sequence>MMNLENCGMRAIKGGQPTDYVIAAICDLNGIFRGKRCEADQLAKLERDGARMPMSSIGVDVWGCDAVGSGLTLGRGDTDGICRPTGRGALPVLADAGRAALLPLWMEVEDGTPFFSDARRMLAHVLARFEARGLPPVVATEL</sequence>
<dbReference type="EMBL" id="JAHVJA010000021">
    <property type="protein sequence ID" value="MBY6142188.1"/>
    <property type="molecule type" value="Genomic_DNA"/>
</dbReference>
<evidence type="ECO:0000313" key="2">
    <source>
        <dbReference type="Proteomes" id="UP000766629"/>
    </source>
</evidence>
<dbReference type="RefSeq" id="WP_222510106.1">
    <property type="nucleotide sequence ID" value="NZ_JAHVJA010000021.1"/>
</dbReference>
<accession>A0ABS7NLW5</accession>
<comment type="caution">
    <text evidence="1">The sequence shown here is derived from an EMBL/GenBank/DDBJ whole genome shotgun (WGS) entry which is preliminary data.</text>
</comment>